<sequence length="79" mass="8844">MKRRTDMAAKLREIADEYQGMQPAMTIKVLCHAPEHPVYAALDGDKFSQVIQNLISNALKFTPDGGTITLDLKEEKNIL</sequence>
<keyword evidence="1" id="KW-0808">Transferase</keyword>
<evidence type="ECO:0000313" key="1">
    <source>
        <dbReference type="EMBL" id="SDE97288.1"/>
    </source>
</evidence>
<evidence type="ECO:0000313" key="2">
    <source>
        <dbReference type="Proteomes" id="UP000199072"/>
    </source>
</evidence>
<dbReference type="STRING" id="1391627.SAMN05216464_111135"/>
<protein>
    <submittedName>
        <fullName evidence="1">Two-component system, OmpR family, sensor histidine kinase VicK/two-component system, chemotaxis family, CheB/CheR fusion protein</fullName>
    </submittedName>
</protein>
<dbReference type="Proteomes" id="UP000199072">
    <property type="component" value="Unassembled WGS sequence"/>
</dbReference>
<dbReference type="EMBL" id="FNAI01000011">
    <property type="protein sequence ID" value="SDE97288.1"/>
    <property type="molecule type" value="Genomic_DNA"/>
</dbReference>
<dbReference type="GO" id="GO:0016301">
    <property type="term" value="F:kinase activity"/>
    <property type="evidence" value="ECO:0007669"/>
    <property type="project" value="UniProtKB-KW"/>
</dbReference>
<gene>
    <name evidence="1" type="ORF">SAMN05216464_111135</name>
</gene>
<reference evidence="1 2" key="1">
    <citation type="submission" date="2016-10" db="EMBL/GenBank/DDBJ databases">
        <authorList>
            <person name="de Groot N.N."/>
        </authorList>
    </citation>
    <scope>NUCLEOTIDE SEQUENCE [LARGE SCALE GENOMIC DNA]</scope>
    <source>
        <strain evidence="1 2">47C3B</strain>
    </source>
</reference>
<dbReference type="SUPFAM" id="SSF55874">
    <property type="entry name" value="ATPase domain of HSP90 chaperone/DNA topoisomerase II/histidine kinase"/>
    <property type="match status" value="1"/>
</dbReference>
<organism evidence="1 2">
    <name type="scientific">Mucilaginibacter pineti</name>
    <dbReference type="NCBI Taxonomy" id="1391627"/>
    <lineage>
        <taxon>Bacteria</taxon>
        <taxon>Pseudomonadati</taxon>
        <taxon>Bacteroidota</taxon>
        <taxon>Sphingobacteriia</taxon>
        <taxon>Sphingobacteriales</taxon>
        <taxon>Sphingobacteriaceae</taxon>
        <taxon>Mucilaginibacter</taxon>
    </lineage>
</organism>
<keyword evidence="1" id="KW-0418">Kinase</keyword>
<dbReference type="InterPro" id="IPR036890">
    <property type="entry name" value="HATPase_C_sf"/>
</dbReference>
<name>A0A1G7HA35_9SPHI</name>
<keyword evidence="2" id="KW-1185">Reference proteome</keyword>
<dbReference type="AlphaFoldDB" id="A0A1G7HA35"/>
<dbReference type="Gene3D" id="3.30.565.10">
    <property type="entry name" value="Histidine kinase-like ATPase, C-terminal domain"/>
    <property type="match status" value="1"/>
</dbReference>
<accession>A0A1G7HA35</accession>
<proteinExistence type="predicted"/>